<dbReference type="SUPFAM" id="SSF50044">
    <property type="entry name" value="SH3-domain"/>
    <property type="match status" value="1"/>
</dbReference>
<evidence type="ECO:0000313" key="3">
    <source>
        <dbReference type="EMBL" id="KAF9506715.1"/>
    </source>
</evidence>
<reference evidence="3" key="1">
    <citation type="journal article" date="2020" name="Nat. Commun.">
        <title>Large-scale genome sequencing of mycorrhizal fungi provides insights into the early evolution of symbiotic traits.</title>
        <authorList>
            <person name="Miyauchi S."/>
            <person name="Kiss E."/>
            <person name="Kuo A."/>
            <person name="Drula E."/>
            <person name="Kohler A."/>
            <person name="Sanchez-Garcia M."/>
            <person name="Morin E."/>
            <person name="Andreopoulos B."/>
            <person name="Barry K.W."/>
            <person name="Bonito G."/>
            <person name="Buee M."/>
            <person name="Carver A."/>
            <person name="Chen C."/>
            <person name="Cichocki N."/>
            <person name="Clum A."/>
            <person name="Culley D."/>
            <person name="Crous P.W."/>
            <person name="Fauchery L."/>
            <person name="Girlanda M."/>
            <person name="Hayes R.D."/>
            <person name="Keri Z."/>
            <person name="LaButti K."/>
            <person name="Lipzen A."/>
            <person name="Lombard V."/>
            <person name="Magnuson J."/>
            <person name="Maillard F."/>
            <person name="Murat C."/>
            <person name="Nolan M."/>
            <person name="Ohm R.A."/>
            <person name="Pangilinan J."/>
            <person name="Pereira M.F."/>
            <person name="Perotto S."/>
            <person name="Peter M."/>
            <person name="Pfister S."/>
            <person name="Riley R."/>
            <person name="Sitrit Y."/>
            <person name="Stielow J.B."/>
            <person name="Szollosi G."/>
            <person name="Zifcakova L."/>
            <person name="Stursova M."/>
            <person name="Spatafora J.W."/>
            <person name="Tedersoo L."/>
            <person name="Vaario L.M."/>
            <person name="Yamada A."/>
            <person name="Yan M."/>
            <person name="Wang P."/>
            <person name="Xu J."/>
            <person name="Bruns T."/>
            <person name="Baldrian P."/>
            <person name="Vilgalys R."/>
            <person name="Dunand C."/>
            <person name="Henrissat B."/>
            <person name="Grigoriev I.V."/>
            <person name="Hibbett D."/>
            <person name="Nagy L.G."/>
            <person name="Martin F.M."/>
        </authorList>
    </citation>
    <scope>NUCLEOTIDE SEQUENCE</scope>
    <source>
        <strain evidence="3">UP504</strain>
    </source>
</reference>
<evidence type="ECO:0008006" key="5">
    <source>
        <dbReference type="Google" id="ProtNLM"/>
    </source>
</evidence>
<comment type="caution">
    <text evidence="3">The sequence shown here is derived from an EMBL/GenBank/DDBJ whole genome shotgun (WGS) entry which is preliminary data.</text>
</comment>
<feature type="compositionally biased region" description="Polar residues" evidence="1">
    <location>
        <begin position="199"/>
        <end position="215"/>
    </location>
</feature>
<sequence>MAPSSIKARSSSPPVSGDPTVLIVGTTFIGVGLLLLFAGIIYWRVLQGRRAAMRENDAEKPINRFQTTRAPTYGFSRNRITPSVIFPIPANVAPTSEFGVDYKFPPGLVSDAGPYSRNISQGKDDIAEMRPANNQMPTPLDSQLAASAIGRSQSIITTPSVYSVTVSIGHAGNGLTARSSHMSTPPSPLNPSAHRESPSMDSTRNRSSFYSTQSGAEGGTIRGTQSPAHFGFPRSPRPHSPAMSITSTRSALIFAQNAHSAMNKRALQAFTPLLPDELPVCVDDTLSLLQTFDDGWCVCVLEEPHNGHTQAFDPGREIRMGCVPLWVFERGSKRGAQPLRKMRSTSLAITVELTPQAPSAGGLDAPNRPAWEREPVISWSNF</sequence>
<dbReference type="InterPro" id="IPR036028">
    <property type="entry name" value="SH3-like_dom_sf"/>
</dbReference>
<name>A0A9P6AK01_9AGAM</name>
<feature type="transmembrane region" description="Helical" evidence="2">
    <location>
        <begin position="20"/>
        <end position="43"/>
    </location>
</feature>
<evidence type="ECO:0000313" key="4">
    <source>
        <dbReference type="Proteomes" id="UP000886523"/>
    </source>
</evidence>
<dbReference type="EMBL" id="MU129102">
    <property type="protein sequence ID" value="KAF9506715.1"/>
    <property type="molecule type" value="Genomic_DNA"/>
</dbReference>
<accession>A0A9P6AK01</accession>
<keyword evidence="4" id="KW-1185">Reference proteome</keyword>
<keyword evidence="2" id="KW-0812">Transmembrane</keyword>
<dbReference type="Proteomes" id="UP000886523">
    <property type="component" value="Unassembled WGS sequence"/>
</dbReference>
<dbReference type="AlphaFoldDB" id="A0A9P6AK01"/>
<dbReference type="OrthoDB" id="5340910at2759"/>
<evidence type="ECO:0000256" key="1">
    <source>
        <dbReference type="SAM" id="MobiDB-lite"/>
    </source>
</evidence>
<gene>
    <name evidence="3" type="ORF">BS47DRAFT_1385454</name>
</gene>
<keyword evidence="2" id="KW-1133">Transmembrane helix</keyword>
<protein>
    <recommendedName>
        <fullName evidence="5">SH3 domain-containing protein</fullName>
    </recommendedName>
</protein>
<keyword evidence="2" id="KW-0472">Membrane</keyword>
<feature type="region of interest" description="Disordered" evidence="1">
    <location>
        <begin position="175"/>
        <end position="245"/>
    </location>
</feature>
<organism evidence="3 4">
    <name type="scientific">Hydnum rufescens UP504</name>
    <dbReference type="NCBI Taxonomy" id="1448309"/>
    <lineage>
        <taxon>Eukaryota</taxon>
        <taxon>Fungi</taxon>
        <taxon>Dikarya</taxon>
        <taxon>Basidiomycota</taxon>
        <taxon>Agaricomycotina</taxon>
        <taxon>Agaricomycetes</taxon>
        <taxon>Cantharellales</taxon>
        <taxon>Hydnaceae</taxon>
        <taxon>Hydnum</taxon>
    </lineage>
</organism>
<evidence type="ECO:0000256" key="2">
    <source>
        <dbReference type="SAM" id="Phobius"/>
    </source>
</evidence>
<proteinExistence type="predicted"/>